<evidence type="ECO:0000313" key="3">
    <source>
        <dbReference type="EMBL" id="TQS83011.1"/>
    </source>
</evidence>
<dbReference type="Gene3D" id="2.60.120.10">
    <property type="entry name" value="Jelly Rolls"/>
    <property type="match status" value="1"/>
</dbReference>
<dbReference type="SUPFAM" id="SSF51182">
    <property type="entry name" value="RmlC-like cupins"/>
    <property type="match status" value="1"/>
</dbReference>
<evidence type="ECO:0000313" key="4">
    <source>
        <dbReference type="Proteomes" id="UP000752814"/>
    </source>
</evidence>
<dbReference type="GO" id="GO:0003677">
    <property type="term" value="F:DNA binding"/>
    <property type="evidence" value="ECO:0007669"/>
    <property type="project" value="UniProtKB-KW"/>
</dbReference>
<dbReference type="AlphaFoldDB" id="A0A8J8TDN6"/>
<proteinExistence type="predicted"/>
<dbReference type="Proteomes" id="UP000752814">
    <property type="component" value="Unassembled WGS sequence"/>
</dbReference>
<dbReference type="InterPro" id="IPR001387">
    <property type="entry name" value="Cro/C1-type_HTH"/>
</dbReference>
<accession>A0A8J8TDN6</accession>
<dbReference type="InterPro" id="IPR050807">
    <property type="entry name" value="TransReg_Diox_bact_type"/>
</dbReference>
<comment type="caution">
    <text evidence="3">The sequence shown here is derived from an EMBL/GenBank/DDBJ whole genome shotgun (WGS) entry which is preliminary data.</text>
</comment>
<dbReference type="SUPFAM" id="SSF47413">
    <property type="entry name" value="lambda repressor-like DNA-binding domains"/>
    <property type="match status" value="1"/>
</dbReference>
<dbReference type="GO" id="GO:0005829">
    <property type="term" value="C:cytosol"/>
    <property type="evidence" value="ECO:0007669"/>
    <property type="project" value="TreeGrafter"/>
</dbReference>
<dbReference type="InterPro" id="IPR013096">
    <property type="entry name" value="Cupin_2"/>
</dbReference>
<evidence type="ECO:0000259" key="2">
    <source>
        <dbReference type="PROSITE" id="PS50943"/>
    </source>
</evidence>
<dbReference type="RefSeq" id="WP_020449420.1">
    <property type="nucleotide sequence ID" value="NZ_CAYAXV010000005.1"/>
</dbReference>
<reference evidence="3" key="1">
    <citation type="submission" date="2016-03" db="EMBL/GenBank/DDBJ databases">
        <authorList>
            <person name="Borrel G."/>
            <person name="Mccann A."/>
            <person name="O'Toole P.W."/>
        </authorList>
    </citation>
    <scope>NUCLEOTIDE SEQUENCE</scope>
    <source>
        <strain evidence="3">183</strain>
    </source>
</reference>
<dbReference type="PROSITE" id="PS50943">
    <property type="entry name" value="HTH_CROC1"/>
    <property type="match status" value="1"/>
</dbReference>
<dbReference type="EMBL" id="LVVT01000014">
    <property type="protein sequence ID" value="TQS83011.1"/>
    <property type="molecule type" value="Genomic_DNA"/>
</dbReference>
<dbReference type="CDD" id="cd02209">
    <property type="entry name" value="cupin_XRE_C"/>
    <property type="match status" value="1"/>
</dbReference>
<dbReference type="PANTHER" id="PTHR46797">
    <property type="entry name" value="HTH-TYPE TRANSCRIPTIONAL REGULATOR"/>
    <property type="match status" value="1"/>
</dbReference>
<dbReference type="OMA" id="TEKGHTY"/>
<sequence>MTNPQTLGNRVRTFRERLGLSVEELSQNSNVDTAVLESIEADEVYPSIGTLVRLARALGQRVGTFTDDHFVPDPLIVKSYVMQNETAPNQGVGTPGYRYCLLGKGKTDRHMEPYYIVIEPSEKRPISAHEGEEFIIVVSGKLELEYGKQKYALNAGDSVYYNSVVPHAVNSADDKPATIYAVIYTPI</sequence>
<dbReference type="InterPro" id="IPR014710">
    <property type="entry name" value="RmlC-like_jellyroll"/>
</dbReference>
<dbReference type="InterPro" id="IPR011051">
    <property type="entry name" value="RmlC_Cupin_sf"/>
</dbReference>
<evidence type="ECO:0000256" key="1">
    <source>
        <dbReference type="ARBA" id="ARBA00023125"/>
    </source>
</evidence>
<keyword evidence="1 3" id="KW-0238">DNA-binding</keyword>
<dbReference type="InterPro" id="IPR010982">
    <property type="entry name" value="Lambda_DNA-bd_dom_sf"/>
</dbReference>
<dbReference type="PANTHER" id="PTHR46797:SF19">
    <property type="entry name" value="BLL2473 PROTEIN"/>
    <property type="match status" value="1"/>
</dbReference>
<name>A0A8J8TDN6_9ARCH</name>
<dbReference type="SMART" id="SM00530">
    <property type="entry name" value="HTH_XRE"/>
    <property type="match status" value="1"/>
</dbReference>
<dbReference type="GO" id="GO:0003700">
    <property type="term" value="F:DNA-binding transcription factor activity"/>
    <property type="evidence" value="ECO:0007669"/>
    <property type="project" value="TreeGrafter"/>
</dbReference>
<dbReference type="Pfam" id="PF13560">
    <property type="entry name" value="HTH_31"/>
    <property type="match status" value="1"/>
</dbReference>
<dbReference type="Pfam" id="PF07883">
    <property type="entry name" value="Cupin_2"/>
    <property type="match status" value="1"/>
</dbReference>
<feature type="domain" description="HTH cro/C1-type" evidence="2">
    <location>
        <begin position="11"/>
        <end position="65"/>
    </location>
</feature>
<dbReference type="CDD" id="cd00093">
    <property type="entry name" value="HTH_XRE"/>
    <property type="match status" value="1"/>
</dbReference>
<organism evidence="3 4">
    <name type="scientific">Candidatus Methanomassiliicoccus intestinalis</name>
    <dbReference type="NCBI Taxonomy" id="1406512"/>
    <lineage>
        <taxon>Archaea</taxon>
        <taxon>Methanobacteriati</taxon>
        <taxon>Thermoplasmatota</taxon>
        <taxon>Thermoplasmata</taxon>
        <taxon>Methanomassiliicoccales</taxon>
        <taxon>Methanomassiliicoccaceae</taxon>
        <taxon>Methanomassiliicoccus</taxon>
    </lineage>
</organism>
<dbReference type="GeneID" id="41323961"/>
<gene>
    <name evidence="3" type="ORF">A3207_03460</name>
</gene>
<protein>
    <submittedName>
        <fullName evidence="3">DNA-binding protein</fullName>
    </submittedName>
</protein>
<dbReference type="Gene3D" id="1.10.260.40">
    <property type="entry name" value="lambda repressor-like DNA-binding domains"/>
    <property type="match status" value="1"/>
</dbReference>